<dbReference type="InterPro" id="IPR035976">
    <property type="entry name" value="Sushi/SCR/CCP_sf"/>
</dbReference>
<dbReference type="GeneTree" id="ENSGT00660000097186"/>
<evidence type="ECO:0000313" key="5">
    <source>
        <dbReference type="Ensembl" id="ENSCSAVP00000014392.1"/>
    </source>
</evidence>
<dbReference type="PROSITE" id="PS50923">
    <property type="entry name" value="SUSHI"/>
    <property type="match status" value="2"/>
</dbReference>
<feature type="domain" description="Sushi" evidence="4">
    <location>
        <begin position="29"/>
        <end position="98"/>
    </location>
</feature>
<dbReference type="Proteomes" id="UP000007875">
    <property type="component" value="Unassembled WGS sequence"/>
</dbReference>
<dbReference type="Gene3D" id="2.10.70.10">
    <property type="entry name" value="Complement Module, domain 1"/>
    <property type="match status" value="2"/>
</dbReference>
<dbReference type="HOGENOM" id="CLU_1055697_0_0_1"/>
<name>H2Z9X7_CIOSA</name>
<dbReference type="InterPro" id="IPR000436">
    <property type="entry name" value="Sushi_SCR_CCP_dom"/>
</dbReference>
<evidence type="ECO:0000256" key="1">
    <source>
        <dbReference type="ARBA" id="ARBA00023157"/>
    </source>
</evidence>
<reference evidence="5" key="3">
    <citation type="submission" date="2025-09" db="UniProtKB">
        <authorList>
            <consortium name="Ensembl"/>
        </authorList>
    </citation>
    <scope>IDENTIFICATION</scope>
</reference>
<dbReference type="SMART" id="SM00032">
    <property type="entry name" value="CCP"/>
    <property type="match status" value="2"/>
</dbReference>
<organism evidence="5 6">
    <name type="scientific">Ciona savignyi</name>
    <name type="common">Pacific transparent sea squirt</name>
    <dbReference type="NCBI Taxonomy" id="51511"/>
    <lineage>
        <taxon>Eukaryota</taxon>
        <taxon>Metazoa</taxon>
        <taxon>Chordata</taxon>
        <taxon>Tunicata</taxon>
        <taxon>Ascidiacea</taxon>
        <taxon>Phlebobranchia</taxon>
        <taxon>Cionidae</taxon>
        <taxon>Ciona</taxon>
    </lineage>
</organism>
<dbReference type="Ensembl" id="ENSCSAVT00000014557.1">
    <property type="protein sequence ID" value="ENSCSAVP00000014392.1"/>
    <property type="gene ID" value="ENSCSAVG00000008428.1"/>
</dbReference>
<dbReference type="OMA" id="NTISCIP"/>
<reference evidence="6" key="1">
    <citation type="submission" date="2003-08" db="EMBL/GenBank/DDBJ databases">
        <authorList>
            <person name="Birren B."/>
            <person name="Nusbaum C."/>
            <person name="Abebe A."/>
            <person name="Abouelleil A."/>
            <person name="Adekoya E."/>
            <person name="Ait-zahra M."/>
            <person name="Allen N."/>
            <person name="Allen T."/>
            <person name="An P."/>
            <person name="Anderson M."/>
            <person name="Anderson S."/>
            <person name="Arachchi H."/>
            <person name="Armbruster J."/>
            <person name="Bachantsang P."/>
            <person name="Baldwin J."/>
            <person name="Barry A."/>
            <person name="Bayul T."/>
            <person name="Blitshsteyn B."/>
            <person name="Bloom T."/>
            <person name="Blye J."/>
            <person name="Boguslavskiy L."/>
            <person name="Borowsky M."/>
            <person name="Boukhgalter B."/>
            <person name="Brunache A."/>
            <person name="Butler J."/>
            <person name="Calixte N."/>
            <person name="Calvo S."/>
            <person name="Camarata J."/>
            <person name="Campo K."/>
            <person name="Chang J."/>
            <person name="Cheshatsang Y."/>
            <person name="Citroen M."/>
            <person name="Collymore A."/>
            <person name="Considine T."/>
            <person name="Cook A."/>
            <person name="Cooke P."/>
            <person name="Corum B."/>
            <person name="Cuomo C."/>
            <person name="David R."/>
            <person name="Dawoe T."/>
            <person name="Degray S."/>
            <person name="Dodge S."/>
            <person name="Dooley K."/>
            <person name="Dorje P."/>
            <person name="Dorjee K."/>
            <person name="Dorris L."/>
            <person name="Duffey N."/>
            <person name="Dupes A."/>
            <person name="Elkins T."/>
            <person name="Engels R."/>
            <person name="Erickson J."/>
            <person name="Farina A."/>
            <person name="Faro S."/>
            <person name="Ferreira P."/>
            <person name="Fischer H."/>
            <person name="Fitzgerald M."/>
            <person name="Foley K."/>
            <person name="Gage D."/>
            <person name="Galagan J."/>
            <person name="Gearin G."/>
            <person name="Gnerre S."/>
            <person name="Gnirke A."/>
            <person name="Goyette A."/>
            <person name="Graham J."/>
            <person name="Grandbois E."/>
            <person name="Gyaltsen K."/>
            <person name="Hafez N."/>
            <person name="Hagopian D."/>
            <person name="Hagos B."/>
            <person name="Hall J."/>
            <person name="Hatcher B."/>
            <person name="Heller A."/>
            <person name="Higgins H."/>
            <person name="Honan T."/>
            <person name="Horn A."/>
            <person name="Houde N."/>
            <person name="Hughes L."/>
            <person name="Hulme W."/>
            <person name="Husby E."/>
            <person name="Iliev I."/>
            <person name="Jaffe D."/>
            <person name="Jones C."/>
            <person name="Kamal M."/>
            <person name="Kamat A."/>
            <person name="Kamvysselis M."/>
            <person name="Karlsson E."/>
            <person name="Kells C."/>
            <person name="Kieu A."/>
            <person name="Kisner P."/>
            <person name="Kodira C."/>
            <person name="Kulbokas E."/>
            <person name="Labutti K."/>
            <person name="Lama D."/>
            <person name="Landers T."/>
            <person name="Leger J."/>
            <person name="Levine S."/>
            <person name="Lewis D."/>
            <person name="Lewis T."/>
            <person name="Lindblad-toh K."/>
            <person name="Liu X."/>
            <person name="Lokyitsang T."/>
            <person name="Lokyitsang Y."/>
            <person name="Lucien O."/>
            <person name="Lui A."/>
            <person name="Ma L.J."/>
            <person name="Mabbitt R."/>
            <person name="Macdonald J."/>
            <person name="Maclean C."/>
            <person name="Major J."/>
            <person name="Manning J."/>
            <person name="Marabella R."/>
            <person name="Maru K."/>
            <person name="Matthews C."/>
            <person name="Mauceli E."/>
            <person name="Mccarthy M."/>
            <person name="Mcdonough S."/>
            <person name="Mcghee T."/>
            <person name="Meldrim J."/>
            <person name="Meneus L."/>
            <person name="Mesirov J."/>
            <person name="Mihalev A."/>
            <person name="Mihova T."/>
            <person name="Mikkelsen T."/>
            <person name="Mlenga V."/>
            <person name="Moru K."/>
            <person name="Mozes J."/>
            <person name="Mulrain L."/>
            <person name="Munson G."/>
            <person name="Naylor J."/>
            <person name="Newes C."/>
            <person name="Nguyen C."/>
            <person name="Nguyen N."/>
            <person name="Nguyen T."/>
            <person name="Nicol R."/>
            <person name="Nielsen C."/>
            <person name="Nizzari M."/>
            <person name="Norbu C."/>
            <person name="Norbu N."/>
            <person name="O'donnell P."/>
            <person name="Okoawo O."/>
            <person name="O'leary S."/>
            <person name="Omotosho B."/>
            <person name="O'neill K."/>
            <person name="Osman S."/>
            <person name="Parker S."/>
            <person name="Perrin D."/>
            <person name="Phunkhang P."/>
            <person name="Piqani B."/>
            <person name="Purcell S."/>
            <person name="Rachupka T."/>
            <person name="Ramasamy U."/>
            <person name="Rameau R."/>
            <person name="Ray V."/>
            <person name="Raymond C."/>
            <person name="Retta R."/>
            <person name="Richardson S."/>
            <person name="Rise C."/>
            <person name="Rodriguez J."/>
            <person name="Rogers J."/>
            <person name="Rogov P."/>
            <person name="Rutman M."/>
            <person name="Schupbach R."/>
            <person name="Seaman C."/>
            <person name="Settipalli S."/>
            <person name="Sharpe T."/>
            <person name="Sheridan J."/>
            <person name="Sherpa N."/>
            <person name="Shi J."/>
            <person name="Smirnov S."/>
            <person name="Smith C."/>
            <person name="Sougnez C."/>
            <person name="Spencer B."/>
            <person name="Stalker J."/>
            <person name="Stange-thomann N."/>
            <person name="Stavropoulos S."/>
            <person name="Stetson K."/>
            <person name="Stone C."/>
            <person name="Stone S."/>
            <person name="Stubbs M."/>
            <person name="Talamas J."/>
            <person name="Tchuinga P."/>
            <person name="Tenzing P."/>
            <person name="Tesfaye S."/>
            <person name="Theodore J."/>
            <person name="Thoulutsang Y."/>
            <person name="Topham K."/>
            <person name="Towey S."/>
            <person name="Tsamla T."/>
            <person name="Tsomo N."/>
            <person name="Vallee D."/>
            <person name="Vassiliev H."/>
            <person name="Venkataraman V."/>
            <person name="Vinson J."/>
            <person name="Vo A."/>
            <person name="Wade C."/>
            <person name="Wang S."/>
            <person name="Wangchuk T."/>
            <person name="Wangdi T."/>
            <person name="Whittaker C."/>
            <person name="Wilkinson J."/>
            <person name="Wu Y."/>
            <person name="Wyman D."/>
            <person name="Yadav S."/>
            <person name="Yang S."/>
            <person name="Yang X."/>
            <person name="Yeager S."/>
            <person name="Yee E."/>
            <person name="Young G."/>
            <person name="Zainoun J."/>
            <person name="Zembeck L."/>
            <person name="Zimmer A."/>
            <person name="Zody M."/>
            <person name="Lander E."/>
        </authorList>
    </citation>
    <scope>NUCLEOTIDE SEQUENCE [LARGE SCALE GENOMIC DNA]</scope>
</reference>
<dbReference type="InParanoid" id="H2Z9X7"/>
<accession>H2Z9X7</accession>
<dbReference type="CDD" id="cd00033">
    <property type="entry name" value="CCP"/>
    <property type="match status" value="1"/>
</dbReference>
<dbReference type="AlphaFoldDB" id="H2Z9X7"/>
<evidence type="ECO:0000256" key="3">
    <source>
        <dbReference type="SAM" id="SignalP"/>
    </source>
</evidence>
<protein>
    <recommendedName>
        <fullName evidence="4">Sushi domain-containing protein</fullName>
    </recommendedName>
</protein>
<dbReference type="Pfam" id="PF00084">
    <property type="entry name" value="Sushi"/>
    <property type="match status" value="1"/>
</dbReference>
<keyword evidence="2" id="KW-0768">Sushi</keyword>
<evidence type="ECO:0000313" key="6">
    <source>
        <dbReference type="Proteomes" id="UP000007875"/>
    </source>
</evidence>
<keyword evidence="3" id="KW-0732">Signal</keyword>
<feature type="domain" description="Sushi" evidence="4">
    <location>
        <begin position="203"/>
        <end position="266"/>
    </location>
</feature>
<reference evidence="5" key="2">
    <citation type="submission" date="2025-08" db="UniProtKB">
        <authorList>
            <consortium name="Ensembl"/>
        </authorList>
    </citation>
    <scope>IDENTIFICATION</scope>
</reference>
<feature type="signal peptide" evidence="3">
    <location>
        <begin position="1"/>
        <end position="20"/>
    </location>
</feature>
<keyword evidence="1" id="KW-1015">Disulfide bond</keyword>
<proteinExistence type="predicted"/>
<feature type="chain" id="PRO_5003578370" description="Sushi domain-containing protein" evidence="3">
    <location>
        <begin position="21"/>
        <end position="280"/>
    </location>
</feature>
<dbReference type="SUPFAM" id="SSF57535">
    <property type="entry name" value="Complement control module/SCR domain"/>
    <property type="match status" value="2"/>
</dbReference>
<evidence type="ECO:0000256" key="2">
    <source>
        <dbReference type="PROSITE-ProRule" id="PRU00302"/>
    </source>
</evidence>
<evidence type="ECO:0000259" key="4">
    <source>
        <dbReference type="PROSITE" id="PS50923"/>
    </source>
</evidence>
<comment type="caution">
    <text evidence="2">Lacks conserved residue(s) required for the propagation of feature annotation.</text>
</comment>
<sequence>MDSLVLLSFILVLCLTGSFAQQSVTAVSGSCYPPPTVANAVYSPAQRVYQVGTTITFTCRTGFTLTAISSTTAQCHVLANRRTTWRLEDQKTAPVCRSISTQVPVVPLNPSTACGGSCPFNSVCGKYNNMDTCVCNNGYFFSNGICHSRSWAKKITCRTPSCPPNSDPHLFQGTYVHICKPTHFLFGSTCVPRTLEVGGGLPLLCERPTVAAGVFIFASPNKTSWAPGETIIYSCLRNMIITPHNHNRAICGSEGRFNTPPPTCRMQPLIQRFRTNNLQG</sequence>
<keyword evidence="6" id="KW-1185">Reference proteome</keyword>